<dbReference type="Proteomes" id="UP000266292">
    <property type="component" value="Chromosome"/>
</dbReference>
<protein>
    <submittedName>
        <fullName evidence="6">ABC transporter ATP-binding protein</fullName>
    </submittedName>
</protein>
<gene>
    <name evidence="6" type="ORF">CA264_12240</name>
</gene>
<keyword evidence="4 6" id="KW-0067">ATP-binding</keyword>
<sequence>MLYLLRLPQRAGGLHVTPNFVSLILDIHTLSKRYGSIQAVDKLSLQVEKGSIYGLLGPNGSGKTTTLGMVLDVIRPTSGSFSWFGQPASPATKKRVGALLETPNFYPYLTARRNLEIVAEIKGASHSRIAEVLHLVGLSQRMHTTFKGFSLGMKQRLALASSLLNDPEVLVLDEPTNGLDPEGIAEVRELILKIAAEGKTVILASHLLDEVEKVCTHVAVLQKGVLRAQGPVSTVLAAKDQLVISAGDVPQVLEALRQLPFVEAFQQAERGQVLLTLQDGYGPADVNKAMFEAGIVLQQLTLRRRSLEAQFLEIIKKQA</sequence>
<dbReference type="InterPro" id="IPR017871">
    <property type="entry name" value="ABC_transporter-like_CS"/>
</dbReference>
<evidence type="ECO:0000256" key="3">
    <source>
        <dbReference type="ARBA" id="ARBA00022741"/>
    </source>
</evidence>
<dbReference type="EMBL" id="CP021235">
    <property type="protein sequence ID" value="ARS36137.1"/>
    <property type="molecule type" value="Genomic_DNA"/>
</dbReference>
<dbReference type="KEGG" id="pact:CA264_12240"/>
<dbReference type="Gene3D" id="3.40.50.300">
    <property type="entry name" value="P-loop containing nucleotide triphosphate hydrolases"/>
    <property type="match status" value="1"/>
</dbReference>
<proteinExistence type="inferred from homology"/>
<evidence type="ECO:0000313" key="6">
    <source>
        <dbReference type="EMBL" id="ARS36137.1"/>
    </source>
</evidence>
<evidence type="ECO:0000256" key="2">
    <source>
        <dbReference type="ARBA" id="ARBA00022448"/>
    </source>
</evidence>
<organism evidence="6 7">
    <name type="scientific">Pontibacter actiniarum</name>
    <dbReference type="NCBI Taxonomy" id="323450"/>
    <lineage>
        <taxon>Bacteria</taxon>
        <taxon>Pseudomonadati</taxon>
        <taxon>Bacteroidota</taxon>
        <taxon>Cytophagia</taxon>
        <taxon>Cytophagales</taxon>
        <taxon>Hymenobacteraceae</taxon>
        <taxon>Pontibacter</taxon>
    </lineage>
</organism>
<dbReference type="InterPro" id="IPR003439">
    <property type="entry name" value="ABC_transporter-like_ATP-bd"/>
</dbReference>
<dbReference type="GO" id="GO:0005524">
    <property type="term" value="F:ATP binding"/>
    <property type="evidence" value="ECO:0007669"/>
    <property type="project" value="UniProtKB-KW"/>
</dbReference>
<dbReference type="Pfam" id="PF00005">
    <property type="entry name" value="ABC_tran"/>
    <property type="match status" value="1"/>
</dbReference>
<dbReference type="InterPro" id="IPR003593">
    <property type="entry name" value="AAA+_ATPase"/>
</dbReference>
<keyword evidence="7" id="KW-1185">Reference proteome</keyword>
<dbReference type="PANTHER" id="PTHR43335">
    <property type="entry name" value="ABC TRANSPORTER, ATP-BINDING PROTEIN"/>
    <property type="match status" value="1"/>
</dbReference>
<evidence type="ECO:0000313" key="7">
    <source>
        <dbReference type="Proteomes" id="UP000266292"/>
    </source>
</evidence>
<name>A0A1X9YTE1_9BACT</name>
<dbReference type="GO" id="GO:0016887">
    <property type="term" value="F:ATP hydrolysis activity"/>
    <property type="evidence" value="ECO:0007669"/>
    <property type="project" value="InterPro"/>
</dbReference>
<dbReference type="PANTHER" id="PTHR43335:SF2">
    <property type="entry name" value="ABC TRANSPORTER, ATP-BINDING PROTEIN"/>
    <property type="match status" value="1"/>
</dbReference>
<accession>A0A1X9YTE1</accession>
<dbReference type="PROSITE" id="PS00211">
    <property type="entry name" value="ABC_TRANSPORTER_1"/>
    <property type="match status" value="1"/>
</dbReference>
<dbReference type="PROSITE" id="PS50893">
    <property type="entry name" value="ABC_TRANSPORTER_2"/>
    <property type="match status" value="1"/>
</dbReference>
<dbReference type="SUPFAM" id="SSF52540">
    <property type="entry name" value="P-loop containing nucleoside triphosphate hydrolases"/>
    <property type="match status" value="1"/>
</dbReference>
<dbReference type="SMART" id="SM00382">
    <property type="entry name" value="AAA"/>
    <property type="match status" value="1"/>
</dbReference>
<keyword evidence="2" id="KW-0813">Transport</keyword>
<evidence type="ECO:0000259" key="5">
    <source>
        <dbReference type="PROSITE" id="PS50893"/>
    </source>
</evidence>
<comment type="similarity">
    <text evidence="1">Belongs to the ABC transporter superfamily.</text>
</comment>
<dbReference type="InterPro" id="IPR027417">
    <property type="entry name" value="P-loop_NTPase"/>
</dbReference>
<evidence type="ECO:0000256" key="1">
    <source>
        <dbReference type="ARBA" id="ARBA00005417"/>
    </source>
</evidence>
<feature type="domain" description="ABC transporter" evidence="5">
    <location>
        <begin position="25"/>
        <end position="248"/>
    </location>
</feature>
<evidence type="ECO:0000256" key="4">
    <source>
        <dbReference type="ARBA" id="ARBA00022840"/>
    </source>
</evidence>
<reference evidence="7" key="1">
    <citation type="submission" date="2017-05" db="EMBL/GenBank/DDBJ databases">
        <authorList>
            <person name="Ray J."/>
            <person name="Price M."/>
            <person name="Deutschbauer A."/>
        </authorList>
    </citation>
    <scope>NUCLEOTIDE SEQUENCE [LARGE SCALE GENOMIC DNA]</scope>
    <source>
        <strain evidence="7">DSM 19842</strain>
    </source>
</reference>
<dbReference type="STRING" id="709015.GCA_000472485_02479"/>
<keyword evidence="3" id="KW-0547">Nucleotide-binding</keyword>
<dbReference type="AlphaFoldDB" id="A0A1X9YTE1"/>